<dbReference type="GO" id="GO:0006265">
    <property type="term" value="P:DNA topological change"/>
    <property type="evidence" value="ECO:0007669"/>
    <property type="project" value="InterPro"/>
</dbReference>
<dbReference type="Proteomes" id="UP000834106">
    <property type="component" value="Chromosome 2"/>
</dbReference>
<gene>
    <name evidence="2" type="ORF">FPE_LOCUS3342</name>
</gene>
<evidence type="ECO:0000313" key="2">
    <source>
        <dbReference type="EMBL" id="CAI9755912.1"/>
    </source>
</evidence>
<protein>
    <recommendedName>
        <fullName evidence="1">DNA topoisomerase I DNA binding eukaryotic-type domain-containing protein</fullName>
    </recommendedName>
</protein>
<dbReference type="GO" id="GO:0005730">
    <property type="term" value="C:nucleolus"/>
    <property type="evidence" value="ECO:0007669"/>
    <property type="project" value="TreeGrafter"/>
</dbReference>
<dbReference type="AlphaFoldDB" id="A0AAD1YRD8"/>
<dbReference type="Gene3D" id="2.170.11.10">
    <property type="entry name" value="DNA Topoisomerase I, domain 2"/>
    <property type="match status" value="1"/>
</dbReference>
<dbReference type="InterPro" id="IPR051062">
    <property type="entry name" value="Topoisomerase_IB"/>
</dbReference>
<dbReference type="GO" id="GO:0006260">
    <property type="term" value="P:DNA replication"/>
    <property type="evidence" value="ECO:0007669"/>
    <property type="project" value="TreeGrafter"/>
</dbReference>
<dbReference type="EMBL" id="OU503037">
    <property type="protein sequence ID" value="CAI9755912.1"/>
    <property type="molecule type" value="Genomic_DNA"/>
</dbReference>
<feature type="domain" description="DNA topoisomerase I DNA binding eukaryotic-type" evidence="1">
    <location>
        <begin position="22"/>
        <end position="117"/>
    </location>
</feature>
<evidence type="ECO:0000259" key="1">
    <source>
        <dbReference type="Pfam" id="PF02919"/>
    </source>
</evidence>
<name>A0AAD1YRD8_9LAMI</name>
<keyword evidence="3" id="KW-1185">Reference proteome</keyword>
<dbReference type="GO" id="GO:0003677">
    <property type="term" value="F:DNA binding"/>
    <property type="evidence" value="ECO:0007669"/>
    <property type="project" value="InterPro"/>
</dbReference>
<dbReference type="InterPro" id="IPR008336">
    <property type="entry name" value="TopoI_DNA-bd_euk"/>
</dbReference>
<dbReference type="InterPro" id="IPR013030">
    <property type="entry name" value="DNA_topo_DNA_db_N_dom2"/>
</dbReference>
<organism evidence="2 3">
    <name type="scientific">Fraxinus pennsylvanica</name>
    <dbReference type="NCBI Taxonomy" id="56036"/>
    <lineage>
        <taxon>Eukaryota</taxon>
        <taxon>Viridiplantae</taxon>
        <taxon>Streptophyta</taxon>
        <taxon>Embryophyta</taxon>
        <taxon>Tracheophyta</taxon>
        <taxon>Spermatophyta</taxon>
        <taxon>Magnoliopsida</taxon>
        <taxon>eudicotyledons</taxon>
        <taxon>Gunneridae</taxon>
        <taxon>Pentapetalae</taxon>
        <taxon>asterids</taxon>
        <taxon>lamiids</taxon>
        <taxon>Lamiales</taxon>
        <taxon>Oleaceae</taxon>
        <taxon>Oleeae</taxon>
        <taxon>Fraxinus</taxon>
    </lineage>
</organism>
<dbReference type="PANTHER" id="PTHR10290">
    <property type="entry name" value="DNA TOPOISOMERASE I"/>
    <property type="match status" value="1"/>
</dbReference>
<dbReference type="GO" id="GO:0005694">
    <property type="term" value="C:chromosome"/>
    <property type="evidence" value="ECO:0007669"/>
    <property type="project" value="InterPro"/>
</dbReference>
<reference evidence="2" key="1">
    <citation type="submission" date="2023-05" db="EMBL/GenBank/DDBJ databases">
        <authorList>
            <person name="Huff M."/>
        </authorList>
    </citation>
    <scope>NUCLEOTIDE SEQUENCE</scope>
</reference>
<dbReference type="SUPFAM" id="SSF56741">
    <property type="entry name" value="Eukaryotic DNA topoisomerase I, N-terminal DNA-binding fragment"/>
    <property type="match status" value="1"/>
</dbReference>
<dbReference type="GO" id="GO:0003917">
    <property type="term" value="F:DNA topoisomerase type I (single strand cut, ATP-independent) activity"/>
    <property type="evidence" value="ECO:0007669"/>
    <property type="project" value="InterPro"/>
</dbReference>
<proteinExistence type="predicted"/>
<dbReference type="PANTHER" id="PTHR10290:SF23">
    <property type="entry name" value="DNA TOPOISOMERASE 1 BETA"/>
    <property type="match status" value="1"/>
</dbReference>
<dbReference type="GO" id="GO:0007059">
    <property type="term" value="P:chromosome segregation"/>
    <property type="evidence" value="ECO:0007669"/>
    <property type="project" value="TreeGrafter"/>
</dbReference>
<evidence type="ECO:0000313" key="3">
    <source>
        <dbReference type="Proteomes" id="UP000834106"/>
    </source>
</evidence>
<sequence length="126" mass="14410">MVHGSLGSARDWKYAAEQFVSKLPNKEKKAIRGKKLKQEEKYMWAVVNGVREGVVGNFRVEPPGLFRGRGEHPKMGKLKKRIRPSDITINIGKDAPIPECPIRGESWKEIRHDNTVTCQQYPERAK</sequence>
<accession>A0AAD1YRD8</accession>
<dbReference type="Pfam" id="PF02919">
    <property type="entry name" value="Topoisom_I_N"/>
    <property type="match status" value="1"/>
</dbReference>
<dbReference type="InterPro" id="IPR036202">
    <property type="entry name" value="TopoI_DNA-bd_euk_N_sf"/>
</dbReference>